<evidence type="ECO:0000256" key="1">
    <source>
        <dbReference type="ARBA" id="ARBA00004613"/>
    </source>
</evidence>
<proteinExistence type="predicted"/>
<organism evidence="4">
    <name type="scientific">Bradyrhizobium septentrionale</name>
    <dbReference type="NCBI Taxonomy" id="1404411"/>
    <lineage>
        <taxon>Bacteria</taxon>
        <taxon>Pseudomonadati</taxon>
        <taxon>Pseudomonadota</taxon>
        <taxon>Alphaproteobacteria</taxon>
        <taxon>Hyphomicrobiales</taxon>
        <taxon>Nitrobacteraceae</taxon>
        <taxon>Bradyrhizobium</taxon>
    </lineage>
</organism>
<comment type="subcellular location">
    <subcellularLocation>
        <location evidence="1">Secreted</location>
    </subcellularLocation>
</comment>
<dbReference type="Gene3D" id="2.40.128.30">
    <property type="entry name" value="Avidin-like"/>
    <property type="match status" value="1"/>
</dbReference>
<dbReference type="PROSITE" id="PS51326">
    <property type="entry name" value="AVIDIN_2"/>
    <property type="match status" value="1"/>
</dbReference>
<dbReference type="Pfam" id="PF01382">
    <property type="entry name" value="Avidin"/>
    <property type="match status" value="1"/>
</dbReference>
<dbReference type="AlphaFoldDB" id="A0A974A097"/>
<reference evidence="4" key="1">
    <citation type="submission" date="2020-06" db="EMBL/GenBank/DDBJ databases">
        <title>Whole Genome Sequence of Bradyrhizobium sp. Strain 1S1.</title>
        <authorList>
            <person name="Bromfield E.S.P."/>
            <person name="Cloutier S."/>
        </authorList>
    </citation>
    <scope>NUCLEOTIDE SEQUENCE [LARGE SCALE GENOMIC DNA]</scope>
    <source>
        <strain evidence="4">1S1</strain>
    </source>
</reference>
<dbReference type="InterPro" id="IPR036896">
    <property type="entry name" value="Avidin-like_sf"/>
</dbReference>
<dbReference type="EMBL" id="JAAOLE020000001">
    <property type="protein sequence ID" value="NVI42869.1"/>
    <property type="molecule type" value="Genomic_DNA"/>
</dbReference>
<dbReference type="SUPFAM" id="SSF50876">
    <property type="entry name" value="Avidin/streptavidin"/>
    <property type="match status" value="1"/>
</dbReference>
<evidence type="ECO:0000256" key="3">
    <source>
        <dbReference type="ARBA" id="ARBA00022729"/>
    </source>
</evidence>
<keyword evidence="2" id="KW-0964">Secreted</keyword>
<dbReference type="GO" id="GO:0009374">
    <property type="term" value="F:biotin binding"/>
    <property type="evidence" value="ECO:0007669"/>
    <property type="project" value="InterPro"/>
</dbReference>
<dbReference type="InterPro" id="IPR005468">
    <property type="entry name" value="Avidin/str"/>
</dbReference>
<comment type="caution">
    <text evidence="4">The sequence shown here is derived from an EMBL/GenBank/DDBJ whole genome shotgun (WGS) entry which is preliminary data.</text>
</comment>
<evidence type="ECO:0000313" key="4">
    <source>
        <dbReference type="EMBL" id="NVI42869.1"/>
    </source>
</evidence>
<gene>
    <name evidence="4" type="ORF">HAP48_007180</name>
</gene>
<name>A0A974A097_9BRAD</name>
<evidence type="ECO:0000256" key="2">
    <source>
        <dbReference type="ARBA" id="ARBA00022525"/>
    </source>
</evidence>
<dbReference type="GO" id="GO:0005576">
    <property type="term" value="C:extracellular region"/>
    <property type="evidence" value="ECO:0007669"/>
    <property type="project" value="UniProtKB-SubCell"/>
</dbReference>
<protein>
    <submittedName>
        <fullName evidence="4">Uncharacterized protein</fullName>
    </submittedName>
</protein>
<sequence>MSQEIWKLTHYVASVCVLLLDAAENAQPTWTWTNQYGSTLTVNSYGQSTGARLAPTRNASNSSDGNVPQAMTGWLAQTNQGTAISFAVNFSCCGSTTV</sequence>
<keyword evidence="3" id="KW-0732">Signal</keyword>
<accession>A0A974A097</accession>